<name>A0ABU1MN15_9SPHN</name>
<dbReference type="PANTHER" id="PTHR48083:SF19">
    <property type="entry name" value="FLAVIN-DEPENDENT MONOOXYGENASE, OXYGENASE SUBUNIT HSAA"/>
    <property type="match status" value="1"/>
</dbReference>
<dbReference type="Proteomes" id="UP001184150">
    <property type="component" value="Unassembled WGS sequence"/>
</dbReference>
<dbReference type="PANTHER" id="PTHR48083">
    <property type="entry name" value="MEDIUM-CHAIN SPECIFIC ACYL-COA DEHYDROGENASE, MITOCHONDRIAL-RELATED"/>
    <property type="match status" value="1"/>
</dbReference>
<dbReference type="Gene3D" id="2.40.110.10">
    <property type="entry name" value="Butyryl-CoA Dehydrogenase, subunit A, domain 2"/>
    <property type="match status" value="1"/>
</dbReference>
<dbReference type="PIRSF" id="PIRSF016578">
    <property type="entry name" value="HsaA"/>
    <property type="match status" value="1"/>
</dbReference>
<dbReference type="InterPro" id="IPR046373">
    <property type="entry name" value="Acyl-CoA_Oxase/DH_mid-dom_sf"/>
</dbReference>
<sequence length="404" mass="44499">MSVTVAPHMDAAREARDLAAMLVQRARDMVPVLREREVEAIAARQVSAETIRDFKDAGFFKVLQPRKYGGFELSPAVYCTIAKTLAEGCMGSAWVYGVVAVHNWQMALFDPQAADDVWGKDPSVLISSSYMPTGKAVPVEGGYRFSGRWQFSSGSQHCDWVILGANMVAPDGDGTPEPYNFLVPRTDYQIVDTWHTMGLCPTGSNDIVIEDAFVPAHRVIRERDMFAMNCPGHAANPGPLYRIPFAQVFNRTVSTTSIGSLRRALDIFVRATREKRATYSGARLAADTTIQQAVAEVKLILNDLELRLASDLAELDARSLSGDWPIERRAELGHHTTAMVSRCVTAIDQLMLFSGGKAIYAGNQVQRAFLDIHCARAHVANNPYPYARNVGAMAFGYDNDCMDL</sequence>
<evidence type="ECO:0000313" key="6">
    <source>
        <dbReference type="Proteomes" id="UP001184150"/>
    </source>
</evidence>
<evidence type="ECO:0000259" key="4">
    <source>
        <dbReference type="Pfam" id="PF08028"/>
    </source>
</evidence>
<keyword evidence="1 5" id="KW-0560">Oxidoreductase</keyword>
<dbReference type="Gene3D" id="1.10.540.10">
    <property type="entry name" value="Acyl-CoA dehydrogenase/oxidase, N-terminal domain"/>
    <property type="match status" value="1"/>
</dbReference>
<reference evidence="5 6" key="1">
    <citation type="submission" date="2023-07" db="EMBL/GenBank/DDBJ databases">
        <title>Sorghum-associated microbial communities from plants grown in Nebraska, USA.</title>
        <authorList>
            <person name="Schachtman D."/>
        </authorList>
    </citation>
    <scope>NUCLEOTIDE SEQUENCE [LARGE SCALE GENOMIC DNA]</scope>
    <source>
        <strain evidence="5 6">DS1027</strain>
    </source>
</reference>
<dbReference type="InterPro" id="IPR013786">
    <property type="entry name" value="AcylCoA_DH/ox_N"/>
</dbReference>
<dbReference type="InterPro" id="IPR013107">
    <property type="entry name" value="Acyl-CoA_DH_C"/>
</dbReference>
<keyword evidence="5" id="KW-0503">Monooxygenase</keyword>
<gene>
    <name evidence="5" type="ORF">J2792_002184</name>
</gene>
<proteinExistence type="inferred from homology"/>
<evidence type="ECO:0000256" key="1">
    <source>
        <dbReference type="ARBA" id="ARBA00023002"/>
    </source>
</evidence>
<dbReference type="RefSeq" id="WP_309805215.1">
    <property type="nucleotide sequence ID" value="NZ_JAVDRD010000005.1"/>
</dbReference>
<dbReference type="InterPro" id="IPR009100">
    <property type="entry name" value="AcylCoA_DH/oxidase_NM_dom_sf"/>
</dbReference>
<dbReference type="EC" id="1.14.14.12" evidence="5"/>
<dbReference type="InterPro" id="IPR036250">
    <property type="entry name" value="AcylCo_DH-like_C"/>
</dbReference>
<dbReference type="InterPro" id="IPR050741">
    <property type="entry name" value="Acyl-CoA_dehydrogenase"/>
</dbReference>
<comment type="caution">
    <text evidence="5">The sequence shown here is derived from an EMBL/GenBank/DDBJ whole genome shotgun (WGS) entry which is preliminary data.</text>
</comment>
<protein>
    <submittedName>
        <fullName evidence="5">3-hydroxy-9,10-secoandrosta-1,3,5(10)-triene-9, 17-dione monooxygenase</fullName>
        <ecNumber evidence="5">1.14.14.12</ecNumber>
    </submittedName>
</protein>
<evidence type="ECO:0000313" key="5">
    <source>
        <dbReference type="EMBL" id="MDR6511312.1"/>
    </source>
</evidence>
<feature type="domain" description="Acyl-CoA dehydrogenase/oxidase N-terminal" evidence="3">
    <location>
        <begin position="21"/>
        <end position="99"/>
    </location>
</feature>
<organism evidence="5 6">
    <name type="scientific">Novosphingobium capsulatum</name>
    <dbReference type="NCBI Taxonomy" id="13688"/>
    <lineage>
        <taxon>Bacteria</taxon>
        <taxon>Pseudomonadati</taxon>
        <taxon>Pseudomonadota</taxon>
        <taxon>Alphaproteobacteria</taxon>
        <taxon>Sphingomonadales</taxon>
        <taxon>Sphingomonadaceae</taxon>
        <taxon>Novosphingobium</taxon>
    </lineage>
</organism>
<dbReference type="EMBL" id="JAVDRD010000005">
    <property type="protein sequence ID" value="MDR6511312.1"/>
    <property type="molecule type" value="Genomic_DNA"/>
</dbReference>
<dbReference type="Pfam" id="PF02771">
    <property type="entry name" value="Acyl-CoA_dh_N"/>
    <property type="match status" value="1"/>
</dbReference>
<dbReference type="Pfam" id="PF08028">
    <property type="entry name" value="Acyl-CoA_dh_2"/>
    <property type="match status" value="1"/>
</dbReference>
<dbReference type="InterPro" id="IPR037069">
    <property type="entry name" value="AcylCoA_DH/ox_N_sf"/>
</dbReference>
<dbReference type="SUPFAM" id="SSF47203">
    <property type="entry name" value="Acyl-CoA dehydrogenase C-terminal domain-like"/>
    <property type="match status" value="1"/>
</dbReference>
<dbReference type="GO" id="GO:0036383">
    <property type="term" value="F:3-hydroxy-9,10-secoandrosta-1,3,5(10)-triene-9,17-dione monooxygenase activity"/>
    <property type="evidence" value="ECO:0007669"/>
    <property type="project" value="UniProtKB-EC"/>
</dbReference>
<accession>A0ABU1MN15</accession>
<keyword evidence="6" id="KW-1185">Reference proteome</keyword>
<evidence type="ECO:0000259" key="3">
    <source>
        <dbReference type="Pfam" id="PF02771"/>
    </source>
</evidence>
<dbReference type="Gene3D" id="1.20.140.10">
    <property type="entry name" value="Butyryl-CoA Dehydrogenase, subunit A, domain 3"/>
    <property type="match status" value="1"/>
</dbReference>
<comment type="similarity">
    <text evidence="2">Belongs to the HpaH/HsaA monooxygenase family.</text>
</comment>
<feature type="domain" description="Acyl-CoA dehydrogenase C-terminal" evidence="4">
    <location>
        <begin position="255"/>
        <end position="382"/>
    </location>
</feature>
<dbReference type="SUPFAM" id="SSF56645">
    <property type="entry name" value="Acyl-CoA dehydrogenase NM domain-like"/>
    <property type="match status" value="1"/>
</dbReference>
<evidence type="ECO:0000256" key="2">
    <source>
        <dbReference type="ARBA" id="ARBA00049661"/>
    </source>
</evidence>